<feature type="transmembrane region" description="Helical" evidence="1">
    <location>
        <begin position="214"/>
        <end position="234"/>
    </location>
</feature>
<name>A0A368BX85_9GAMM</name>
<feature type="transmembrane region" description="Helical" evidence="1">
    <location>
        <begin position="184"/>
        <end position="202"/>
    </location>
</feature>
<protein>
    <recommendedName>
        <fullName evidence="4">LptF/LptG family permease</fullName>
    </recommendedName>
</protein>
<dbReference type="AlphaFoldDB" id="A0A368BX85"/>
<evidence type="ECO:0008006" key="4">
    <source>
        <dbReference type="Google" id="ProtNLM"/>
    </source>
</evidence>
<feature type="transmembrane region" description="Helical" evidence="1">
    <location>
        <begin position="246"/>
        <end position="264"/>
    </location>
</feature>
<evidence type="ECO:0000313" key="2">
    <source>
        <dbReference type="EMBL" id="RCL41928.1"/>
    </source>
</evidence>
<keyword evidence="1" id="KW-0812">Transmembrane</keyword>
<comment type="caution">
    <text evidence="2">The sequence shown here is derived from an EMBL/GenBank/DDBJ whole genome shotgun (WGS) entry which is preliminary data.</text>
</comment>
<feature type="transmembrane region" description="Helical" evidence="1">
    <location>
        <begin position="99"/>
        <end position="119"/>
    </location>
</feature>
<accession>A0A368BX85</accession>
<gene>
    <name evidence="2" type="ORF">DBW96_01795</name>
</gene>
<reference evidence="2 3" key="1">
    <citation type="journal article" date="2018" name="Microbiome">
        <title>Fine metagenomic profile of the Mediterranean stratified and mixed water columns revealed by assembly and recruitment.</title>
        <authorList>
            <person name="Haro-Moreno J.M."/>
            <person name="Lopez-Perez M."/>
            <person name="De La Torre J.R."/>
            <person name="Picazo A."/>
            <person name="Camacho A."/>
            <person name="Rodriguez-Valera F."/>
        </authorList>
    </citation>
    <scope>NUCLEOTIDE SEQUENCE [LARGE SCALE GENOMIC DNA]</scope>
    <source>
        <strain evidence="2">MED-G82</strain>
    </source>
</reference>
<evidence type="ECO:0000313" key="3">
    <source>
        <dbReference type="Proteomes" id="UP000253307"/>
    </source>
</evidence>
<feature type="transmembrane region" description="Helical" evidence="1">
    <location>
        <begin position="12"/>
        <end position="38"/>
    </location>
</feature>
<dbReference type="EMBL" id="QOPE01000009">
    <property type="protein sequence ID" value="RCL41928.1"/>
    <property type="molecule type" value="Genomic_DNA"/>
</dbReference>
<proteinExistence type="predicted"/>
<keyword evidence="1" id="KW-1133">Transmembrane helix</keyword>
<organism evidence="2 3">
    <name type="scientific">SAR86 cluster bacterium</name>
    <dbReference type="NCBI Taxonomy" id="2030880"/>
    <lineage>
        <taxon>Bacteria</taxon>
        <taxon>Pseudomonadati</taxon>
        <taxon>Pseudomonadota</taxon>
        <taxon>Gammaproteobacteria</taxon>
        <taxon>SAR86 cluster</taxon>
    </lineage>
</organism>
<keyword evidence="1" id="KW-0472">Membrane</keyword>
<sequence length="267" mass="30277">MSIFFSYIYKHIFIRCFFISLLTLLIFFVLDFVISLITESSAFSMLQIQNTAIESFEVLLSYFEMIMLLSVLITLSIFKQANNIAILQSFGQSPLKISMIAAFAPLVLSFLFIGFSLLIPSNDVDTYPQWELEDQSISILQKDKVISIDFSSNKINKVLSTTPNDLSANTERFSVLQKMSSKTLSLPFATLALVLLASIFIYKHQRNFSLSQSIFFGIAAGFGYKLISDLFYLGFRSFDLNINLGIYIPPTIALCFSVFFFLRLSKP</sequence>
<dbReference type="Proteomes" id="UP000253307">
    <property type="component" value="Unassembled WGS sequence"/>
</dbReference>
<evidence type="ECO:0000256" key="1">
    <source>
        <dbReference type="SAM" id="Phobius"/>
    </source>
</evidence>
<feature type="transmembrane region" description="Helical" evidence="1">
    <location>
        <begin position="58"/>
        <end position="78"/>
    </location>
</feature>